<comment type="caution">
    <text evidence="8">The sequence shown here is derived from an EMBL/GenBank/DDBJ whole genome shotgun (WGS) entry which is preliminary data.</text>
</comment>
<keyword evidence="5 6" id="KW-0472">Membrane</keyword>
<dbReference type="PANTHER" id="PTHR48022">
    <property type="entry name" value="PLASTIDIC GLUCOSE TRANSPORTER 4"/>
    <property type="match status" value="1"/>
</dbReference>
<keyword evidence="4 6" id="KW-1133">Transmembrane helix</keyword>
<evidence type="ECO:0000256" key="1">
    <source>
        <dbReference type="ARBA" id="ARBA00004141"/>
    </source>
</evidence>
<evidence type="ECO:0000259" key="7">
    <source>
        <dbReference type="PROSITE" id="PS50850"/>
    </source>
</evidence>
<comment type="similarity">
    <text evidence="2">Belongs to the major facilitator superfamily. Sugar transporter (TC 2.A.1.1) family.</text>
</comment>
<dbReference type="GO" id="GO:0016020">
    <property type="term" value="C:membrane"/>
    <property type="evidence" value="ECO:0007669"/>
    <property type="project" value="UniProtKB-SubCell"/>
</dbReference>
<dbReference type="PROSITE" id="PS50850">
    <property type="entry name" value="MFS"/>
    <property type="match status" value="1"/>
</dbReference>
<keyword evidence="3 6" id="KW-0812">Transmembrane</keyword>
<feature type="transmembrane region" description="Helical" evidence="6">
    <location>
        <begin position="136"/>
        <end position="155"/>
    </location>
</feature>
<name>A0AA86UEL9_9EUKA</name>
<dbReference type="Proteomes" id="UP001642409">
    <property type="component" value="Unassembled WGS sequence"/>
</dbReference>
<evidence type="ECO:0000256" key="5">
    <source>
        <dbReference type="ARBA" id="ARBA00023136"/>
    </source>
</evidence>
<dbReference type="AlphaFoldDB" id="A0AA86UEL9"/>
<reference evidence="9 10" key="2">
    <citation type="submission" date="2024-07" db="EMBL/GenBank/DDBJ databases">
        <authorList>
            <person name="Akdeniz Z."/>
        </authorList>
    </citation>
    <scope>NUCLEOTIDE SEQUENCE [LARGE SCALE GENOMIC DNA]</scope>
</reference>
<keyword evidence="10" id="KW-1185">Reference proteome</keyword>
<dbReference type="Gene3D" id="1.20.1250.20">
    <property type="entry name" value="MFS general substrate transporter like domains"/>
    <property type="match status" value="2"/>
</dbReference>
<feature type="transmembrane region" description="Helical" evidence="6">
    <location>
        <begin position="78"/>
        <end position="98"/>
    </location>
</feature>
<proteinExistence type="inferred from homology"/>
<dbReference type="InterPro" id="IPR005828">
    <property type="entry name" value="MFS_sugar_transport-like"/>
</dbReference>
<evidence type="ECO:0000256" key="2">
    <source>
        <dbReference type="ARBA" id="ARBA00010992"/>
    </source>
</evidence>
<evidence type="ECO:0000313" key="9">
    <source>
        <dbReference type="EMBL" id="CAL6082423.1"/>
    </source>
</evidence>
<feature type="transmembrane region" description="Helical" evidence="6">
    <location>
        <begin position="210"/>
        <end position="228"/>
    </location>
</feature>
<dbReference type="GO" id="GO:0005351">
    <property type="term" value="F:carbohydrate:proton symporter activity"/>
    <property type="evidence" value="ECO:0007669"/>
    <property type="project" value="TreeGrafter"/>
</dbReference>
<feature type="domain" description="Major facilitator superfamily (MFS) profile" evidence="7">
    <location>
        <begin position="9"/>
        <end position="393"/>
    </location>
</feature>
<sequence>MIPLIASYVIGGLSRGTVLYGLTTVIIQMHTDSSTVKYTLTNTITAVLSVSCLLGSLLGTILSPLIQNKFGRYQSLRIVSILTLCISLVTAPAIHWGYLFVCKLIGGFSTVLMVTAIPAIGAEVLDAKIRGTVGSLTNVSLQLSMVLSNVVQFFISSNSKFYPVSVVLPSVFAVLMIIICFMLKEPSEGGQQKVKVVNDNLMQRKYVKTVIVAVSLGMSIGATGLNPILQYSTIIFKDTFNSPKSGTIGSIITSSLSFVFSIIVIPMIKKYKRKSLFILGLNLILICQLTIIITLYLNPPKKTQNGIILGATFAFIFCYAFSSGSLFFVIMGEVFPVQVKTICVNIVMGVNLITLLITTFIFPLLKQQENYLLYVCWVILVQILIIVFIPETHNKTLEQIEMEMIPEEFRTKYVESMQVEHKDTIILPKIEGLTRDELIVANDQIETNAEL</sequence>
<reference evidence="8" key="1">
    <citation type="submission" date="2023-06" db="EMBL/GenBank/DDBJ databases">
        <authorList>
            <person name="Kurt Z."/>
        </authorList>
    </citation>
    <scope>NUCLEOTIDE SEQUENCE</scope>
</reference>
<dbReference type="PANTHER" id="PTHR48022:SF2">
    <property type="entry name" value="PLASTIDIC GLUCOSE TRANSPORTER 4"/>
    <property type="match status" value="1"/>
</dbReference>
<feature type="transmembrane region" description="Helical" evidence="6">
    <location>
        <begin position="275"/>
        <end position="296"/>
    </location>
</feature>
<gene>
    <name evidence="8" type="ORF">HINF_LOCUS42735</name>
    <name evidence="9" type="ORF">HINF_LOCUS61215</name>
</gene>
<feature type="transmembrane region" description="Helical" evidence="6">
    <location>
        <begin position="371"/>
        <end position="389"/>
    </location>
</feature>
<dbReference type="InterPro" id="IPR020846">
    <property type="entry name" value="MFS_dom"/>
</dbReference>
<dbReference type="SUPFAM" id="SSF103473">
    <property type="entry name" value="MFS general substrate transporter"/>
    <property type="match status" value="1"/>
</dbReference>
<evidence type="ECO:0000256" key="4">
    <source>
        <dbReference type="ARBA" id="ARBA00022989"/>
    </source>
</evidence>
<accession>A0AA86UEL9</accession>
<evidence type="ECO:0000313" key="8">
    <source>
        <dbReference type="EMBL" id="CAI9955090.1"/>
    </source>
</evidence>
<dbReference type="EMBL" id="CATOUU010000855">
    <property type="protein sequence ID" value="CAI9955090.1"/>
    <property type="molecule type" value="Genomic_DNA"/>
</dbReference>
<comment type="subcellular location">
    <subcellularLocation>
        <location evidence="1">Membrane</location>
        <topology evidence="1">Multi-pass membrane protein</topology>
    </subcellularLocation>
</comment>
<feature type="transmembrane region" description="Helical" evidence="6">
    <location>
        <begin position="308"/>
        <end position="330"/>
    </location>
</feature>
<evidence type="ECO:0000256" key="3">
    <source>
        <dbReference type="ARBA" id="ARBA00022692"/>
    </source>
</evidence>
<protein>
    <submittedName>
        <fullName evidence="8">Hexose transporter</fullName>
    </submittedName>
    <submittedName>
        <fullName evidence="9">Hexose_transporter</fullName>
    </submittedName>
</protein>
<feature type="transmembrane region" description="Helical" evidence="6">
    <location>
        <begin position="12"/>
        <end position="31"/>
    </location>
</feature>
<dbReference type="InterPro" id="IPR036259">
    <property type="entry name" value="MFS_trans_sf"/>
</dbReference>
<evidence type="ECO:0000313" key="10">
    <source>
        <dbReference type="Proteomes" id="UP001642409"/>
    </source>
</evidence>
<feature type="transmembrane region" description="Helical" evidence="6">
    <location>
        <begin position="43"/>
        <end position="66"/>
    </location>
</feature>
<evidence type="ECO:0000256" key="6">
    <source>
        <dbReference type="SAM" id="Phobius"/>
    </source>
</evidence>
<dbReference type="Pfam" id="PF00083">
    <property type="entry name" value="Sugar_tr"/>
    <property type="match status" value="2"/>
</dbReference>
<feature type="transmembrane region" description="Helical" evidence="6">
    <location>
        <begin position="104"/>
        <end position="124"/>
    </location>
</feature>
<feature type="transmembrane region" description="Helical" evidence="6">
    <location>
        <begin position="342"/>
        <end position="365"/>
    </location>
</feature>
<dbReference type="EMBL" id="CAXDID020000364">
    <property type="protein sequence ID" value="CAL6082423.1"/>
    <property type="molecule type" value="Genomic_DNA"/>
</dbReference>
<feature type="transmembrane region" description="Helical" evidence="6">
    <location>
        <begin position="161"/>
        <end position="183"/>
    </location>
</feature>
<organism evidence="8">
    <name type="scientific">Hexamita inflata</name>
    <dbReference type="NCBI Taxonomy" id="28002"/>
    <lineage>
        <taxon>Eukaryota</taxon>
        <taxon>Metamonada</taxon>
        <taxon>Diplomonadida</taxon>
        <taxon>Hexamitidae</taxon>
        <taxon>Hexamitinae</taxon>
        <taxon>Hexamita</taxon>
    </lineage>
</organism>
<dbReference type="InterPro" id="IPR050360">
    <property type="entry name" value="MFS_Sugar_Transporters"/>
</dbReference>
<feature type="transmembrane region" description="Helical" evidence="6">
    <location>
        <begin position="248"/>
        <end position="268"/>
    </location>
</feature>